<feature type="domain" description="Lactate/malate dehydrogenase N-terminal" evidence="6">
    <location>
        <begin position="79"/>
        <end position="134"/>
    </location>
</feature>
<reference evidence="8" key="1">
    <citation type="submission" date="2025-08" db="UniProtKB">
        <authorList>
            <consortium name="RefSeq"/>
        </authorList>
    </citation>
    <scope>IDENTIFICATION</scope>
    <source>
        <tissue evidence="8">Leaves</tissue>
    </source>
</reference>
<organism evidence="7 8">
    <name type="scientific">Coffea arabica</name>
    <name type="common">Arabian coffee</name>
    <dbReference type="NCBI Taxonomy" id="13443"/>
    <lineage>
        <taxon>Eukaryota</taxon>
        <taxon>Viridiplantae</taxon>
        <taxon>Streptophyta</taxon>
        <taxon>Embryophyta</taxon>
        <taxon>Tracheophyta</taxon>
        <taxon>Spermatophyta</taxon>
        <taxon>Magnoliopsida</taxon>
        <taxon>eudicotyledons</taxon>
        <taxon>Gunneridae</taxon>
        <taxon>Pentapetalae</taxon>
        <taxon>asterids</taxon>
        <taxon>lamiids</taxon>
        <taxon>Gentianales</taxon>
        <taxon>Rubiaceae</taxon>
        <taxon>Ixoroideae</taxon>
        <taxon>Gardenieae complex</taxon>
        <taxon>Bertiereae - Coffeeae clade</taxon>
        <taxon>Coffeeae</taxon>
        <taxon>Coffea</taxon>
    </lineage>
</organism>
<evidence type="ECO:0000313" key="8">
    <source>
        <dbReference type="RefSeq" id="XP_071924222.1"/>
    </source>
</evidence>
<feature type="compositionally biased region" description="Acidic residues" evidence="5">
    <location>
        <begin position="71"/>
        <end position="85"/>
    </location>
</feature>
<dbReference type="InterPro" id="IPR001236">
    <property type="entry name" value="Lactate/malate_DH_N"/>
</dbReference>
<dbReference type="InterPro" id="IPR036291">
    <property type="entry name" value="NAD(P)-bd_dom_sf"/>
</dbReference>
<evidence type="ECO:0000259" key="6">
    <source>
        <dbReference type="Pfam" id="PF00056"/>
    </source>
</evidence>
<dbReference type="RefSeq" id="XP_071924222.1">
    <property type="nucleotide sequence ID" value="XM_072068121.1"/>
</dbReference>
<evidence type="ECO:0000256" key="5">
    <source>
        <dbReference type="SAM" id="MobiDB-lite"/>
    </source>
</evidence>
<sequence>MQLCKCRRIKIVARKTLLMRKVKMRSLRKGRVKFCAKGGKTESSNEEESSDEEPPKANKPVQPKISSSDESSSEDEEETFEDEEEPTKTPQKKKEQLEDTFTRTHLVIIPVGVPRKPAMTKDDLFNINADIVRTL</sequence>
<dbReference type="EC" id="1.1.1.37" evidence="1"/>
<dbReference type="PANTHER" id="PTHR11540">
    <property type="entry name" value="MALATE AND LACTATE DEHYDROGENASE"/>
    <property type="match status" value="1"/>
</dbReference>
<dbReference type="Gene3D" id="3.40.50.720">
    <property type="entry name" value="NAD(P)-binding Rossmann-like Domain"/>
    <property type="match status" value="1"/>
</dbReference>
<dbReference type="Pfam" id="PF00056">
    <property type="entry name" value="Ldh_1_N"/>
    <property type="match status" value="1"/>
</dbReference>
<protein>
    <recommendedName>
        <fullName evidence="1">malate dehydrogenase</fullName>
        <ecNumber evidence="1">1.1.1.37</ecNumber>
    </recommendedName>
</protein>
<evidence type="ECO:0000313" key="7">
    <source>
        <dbReference type="Proteomes" id="UP001652660"/>
    </source>
</evidence>
<name>A0ABM4VXG9_COFAR</name>
<evidence type="ECO:0000256" key="2">
    <source>
        <dbReference type="ARBA" id="ARBA00022532"/>
    </source>
</evidence>
<dbReference type="SUPFAM" id="SSF51735">
    <property type="entry name" value="NAD(P)-binding Rossmann-fold domains"/>
    <property type="match status" value="1"/>
</dbReference>
<evidence type="ECO:0000256" key="1">
    <source>
        <dbReference type="ARBA" id="ARBA00012995"/>
    </source>
</evidence>
<dbReference type="Proteomes" id="UP001652660">
    <property type="component" value="Chromosome 10e"/>
</dbReference>
<evidence type="ECO:0000256" key="3">
    <source>
        <dbReference type="ARBA" id="ARBA00023002"/>
    </source>
</evidence>
<feature type="compositionally biased region" description="Basic and acidic residues" evidence="5">
    <location>
        <begin position="92"/>
        <end position="102"/>
    </location>
</feature>
<proteinExistence type="predicted"/>
<keyword evidence="7" id="KW-1185">Reference proteome</keyword>
<keyword evidence="2" id="KW-0816">Tricarboxylic acid cycle</keyword>
<feature type="region of interest" description="Disordered" evidence="5">
    <location>
        <begin position="33"/>
        <end position="103"/>
    </location>
</feature>
<keyword evidence="4" id="KW-0520">NAD</keyword>
<evidence type="ECO:0000256" key="4">
    <source>
        <dbReference type="ARBA" id="ARBA00023027"/>
    </source>
</evidence>
<keyword evidence="3" id="KW-0560">Oxidoreductase</keyword>
<dbReference type="PANTHER" id="PTHR11540:SF71">
    <property type="entry name" value="MALATE DEHYDROGENASE 1, PEROXISOMAL"/>
    <property type="match status" value="1"/>
</dbReference>
<accession>A0ABM4VXG9</accession>
<dbReference type="GeneID" id="113710865"/>
<gene>
    <name evidence="8" type="primary">LOC113710865</name>
</gene>